<comment type="caution">
    <text evidence="2">The sequence shown here is derived from an EMBL/GenBank/DDBJ whole genome shotgun (WGS) entry which is preliminary data.</text>
</comment>
<dbReference type="Proteomes" id="UP001295684">
    <property type="component" value="Unassembled WGS sequence"/>
</dbReference>
<name>A0AAD1UJ21_EUPCR</name>
<proteinExistence type="predicted"/>
<dbReference type="EMBL" id="CAMPGE010009275">
    <property type="protein sequence ID" value="CAI2368148.1"/>
    <property type="molecule type" value="Genomic_DNA"/>
</dbReference>
<feature type="region of interest" description="Disordered" evidence="1">
    <location>
        <begin position="185"/>
        <end position="205"/>
    </location>
</feature>
<dbReference type="AlphaFoldDB" id="A0AAD1UJ21"/>
<sequence>MAKVESQADHNKHFKLYKCMRLLCCKNPNAKIIAKSKRKSCLQDVVQTDSFIEKGEFSPIRLKGNKNQMQPIGILKKPDQQRRDSRLQISSHSEISNFMPNSPSVERPLTGMSLLNSRKSSFKWGYQQAFKKVMVAALNKEGGVQKPKKKKLTLIAPDHNFLQFFELGSPQVMTPSKNKIEKILEKSCSESDSSTPQSKTGQSDS</sequence>
<gene>
    <name evidence="2" type="ORF">ECRASSUSDP1_LOCUS9437</name>
</gene>
<accession>A0AAD1UJ21</accession>
<evidence type="ECO:0000256" key="1">
    <source>
        <dbReference type="SAM" id="MobiDB-lite"/>
    </source>
</evidence>
<protein>
    <submittedName>
        <fullName evidence="2">Uncharacterized protein</fullName>
    </submittedName>
</protein>
<keyword evidence="3" id="KW-1185">Reference proteome</keyword>
<evidence type="ECO:0000313" key="2">
    <source>
        <dbReference type="EMBL" id="CAI2368148.1"/>
    </source>
</evidence>
<reference evidence="2" key="1">
    <citation type="submission" date="2023-07" db="EMBL/GenBank/DDBJ databases">
        <authorList>
            <consortium name="AG Swart"/>
            <person name="Singh M."/>
            <person name="Singh A."/>
            <person name="Seah K."/>
            <person name="Emmerich C."/>
        </authorList>
    </citation>
    <scope>NUCLEOTIDE SEQUENCE</scope>
    <source>
        <strain evidence="2">DP1</strain>
    </source>
</reference>
<evidence type="ECO:0000313" key="3">
    <source>
        <dbReference type="Proteomes" id="UP001295684"/>
    </source>
</evidence>
<feature type="compositionally biased region" description="Polar residues" evidence="1">
    <location>
        <begin position="190"/>
        <end position="205"/>
    </location>
</feature>
<organism evidence="2 3">
    <name type="scientific">Euplotes crassus</name>
    <dbReference type="NCBI Taxonomy" id="5936"/>
    <lineage>
        <taxon>Eukaryota</taxon>
        <taxon>Sar</taxon>
        <taxon>Alveolata</taxon>
        <taxon>Ciliophora</taxon>
        <taxon>Intramacronucleata</taxon>
        <taxon>Spirotrichea</taxon>
        <taxon>Hypotrichia</taxon>
        <taxon>Euplotida</taxon>
        <taxon>Euplotidae</taxon>
        <taxon>Moneuplotes</taxon>
    </lineage>
</organism>